<organism evidence="1">
    <name type="scientific">Anopheles coluzzii</name>
    <name type="common">African malaria mosquito</name>
    <dbReference type="NCBI Taxonomy" id="1518534"/>
    <lineage>
        <taxon>Eukaryota</taxon>
        <taxon>Metazoa</taxon>
        <taxon>Ecdysozoa</taxon>
        <taxon>Arthropoda</taxon>
        <taxon>Hexapoda</taxon>
        <taxon>Insecta</taxon>
        <taxon>Pterygota</taxon>
        <taxon>Neoptera</taxon>
        <taxon>Endopterygota</taxon>
        <taxon>Diptera</taxon>
        <taxon>Nematocera</taxon>
        <taxon>Culicoidea</taxon>
        <taxon>Culicidae</taxon>
        <taxon>Anophelinae</taxon>
        <taxon>Anopheles</taxon>
    </lineage>
</organism>
<proteinExistence type="predicted"/>
<accession>A0A8W7PBI6</accession>
<sequence>MHCCRQVVASPKINGDGDDNIPATGVVDTERLPIGFPVLGHWRCGVERAVWSARHSDCEPRSQTVEGAEVWVDWIHGFGARWARRGQDGGEVEIVILHELLQAHREVDVAIELQQRNCTLHHSGCLSLGLDCVRVSSASGRSPWTPQCRHGPKIGGKRLLVLLQPSRESSSETAQNG</sequence>
<evidence type="ECO:0000313" key="1">
    <source>
        <dbReference type="EnsemblMetazoa" id="ACOM028296-PA.1"/>
    </source>
</evidence>
<name>A0A8W7PBI6_ANOCL</name>
<protein>
    <submittedName>
        <fullName evidence="1">Uncharacterized protein</fullName>
    </submittedName>
</protein>
<dbReference type="Proteomes" id="UP000075882">
    <property type="component" value="Unassembled WGS sequence"/>
</dbReference>
<dbReference type="EnsemblMetazoa" id="ACOM028296-RA">
    <property type="protein sequence ID" value="ACOM028296-PA.1"/>
    <property type="gene ID" value="ACOM028296"/>
</dbReference>
<reference evidence="1" key="1">
    <citation type="submission" date="2022-08" db="UniProtKB">
        <authorList>
            <consortium name="EnsemblMetazoa"/>
        </authorList>
    </citation>
    <scope>IDENTIFICATION</scope>
</reference>
<dbReference type="AlphaFoldDB" id="A0A8W7PBI6"/>